<organism evidence="2 3">
    <name type="scientific">Plectus sambesii</name>
    <dbReference type="NCBI Taxonomy" id="2011161"/>
    <lineage>
        <taxon>Eukaryota</taxon>
        <taxon>Metazoa</taxon>
        <taxon>Ecdysozoa</taxon>
        <taxon>Nematoda</taxon>
        <taxon>Chromadorea</taxon>
        <taxon>Plectida</taxon>
        <taxon>Plectina</taxon>
        <taxon>Plectoidea</taxon>
        <taxon>Plectidae</taxon>
        <taxon>Plectus</taxon>
    </lineage>
</organism>
<name>A0A914UHB5_9BILA</name>
<dbReference type="InterPro" id="IPR032710">
    <property type="entry name" value="NTF2-like_dom_sf"/>
</dbReference>
<keyword evidence="1" id="KW-0175">Coiled coil</keyword>
<dbReference type="WBParaSite" id="PSAMB.scaffold10190size4278.g33127.t1">
    <property type="protein sequence ID" value="PSAMB.scaffold10190size4278.g33127.t1"/>
    <property type="gene ID" value="PSAMB.scaffold10190size4278.g33127"/>
</dbReference>
<dbReference type="GO" id="GO:0051087">
    <property type="term" value="F:protein-folding chaperone binding"/>
    <property type="evidence" value="ECO:0007669"/>
    <property type="project" value="TreeGrafter"/>
</dbReference>
<keyword evidence="2" id="KW-1185">Reference proteome</keyword>
<dbReference type="Gene3D" id="3.10.450.240">
    <property type="match status" value="1"/>
</dbReference>
<proteinExistence type="predicted"/>
<dbReference type="GO" id="GO:0005743">
    <property type="term" value="C:mitochondrial inner membrane"/>
    <property type="evidence" value="ECO:0007669"/>
    <property type="project" value="TreeGrafter"/>
</dbReference>
<dbReference type="PANTHER" id="PTHR10721">
    <property type="entry name" value="MITOCHONDRIAL IMPORT INNER MEMBRANE TRANSLOCASE SUBUNIT TIM44"/>
    <property type="match status" value="1"/>
</dbReference>
<evidence type="ECO:0000313" key="2">
    <source>
        <dbReference type="Proteomes" id="UP000887566"/>
    </source>
</evidence>
<dbReference type="SUPFAM" id="SSF54427">
    <property type="entry name" value="NTF2-like"/>
    <property type="match status" value="1"/>
</dbReference>
<accession>A0A914UHB5</accession>
<feature type="coiled-coil region" evidence="1">
    <location>
        <begin position="68"/>
        <end position="143"/>
    </location>
</feature>
<sequence length="339" mass="38958">MRRFSSICSSAYRLRQRHQQQTSGFRLLSTLTAEHGLLSAQPLACHSSSVGQRSYSNQVPPPPKKNLFENFFDNVREELKRNKELQEQKNVLDAKIKEMAESQALKDARAKFEVVEKETVKSSELVKKKLDDLRDQMSKMIAEVQKTDAGKKISEAGEAVLKKTREAAETIEKTAQALGDTAVYQHVSSSMKTVKDEIDQIADVRMYSRPEELHMRTQQFSSTDASNRQFEPNTEATGMQLHKDSRWYQSWKSFSENNAYFNKLLDWKMKYDESEHPLLRLARGITERVSEALSGQTVVSEVLTEITKVDPGFEKTEWLRFVEKQIIPNVLEAKIRSNF</sequence>
<reference evidence="3" key="1">
    <citation type="submission" date="2022-11" db="UniProtKB">
        <authorList>
            <consortium name="WormBaseParasite"/>
        </authorList>
    </citation>
    <scope>IDENTIFICATION</scope>
</reference>
<evidence type="ECO:0000313" key="3">
    <source>
        <dbReference type="WBParaSite" id="PSAMB.scaffold10190size4278.g33127.t1"/>
    </source>
</evidence>
<dbReference type="GO" id="GO:0030150">
    <property type="term" value="P:protein import into mitochondrial matrix"/>
    <property type="evidence" value="ECO:0007669"/>
    <property type="project" value="TreeGrafter"/>
</dbReference>
<dbReference type="AlphaFoldDB" id="A0A914UHB5"/>
<dbReference type="InterPro" id="IPR039544">
    <property type="entry name" value="Tim44-like"/>
</dbReference>
<dbReference type="PANTHER" id="PTHR10721:SF1">
    <property type="entry name" value="MITOCHONDRIAL IMPORT INNER MEMBRANE TRANSLOCASE SUBUNIT TIM44"/>
    <property type="match status" value="1"/>
</dbReference>
<protein>
    <submittedName>
        <fullName evidence="3">Mitochondrial import inner membrane translocase subunit TIM44</fullName>
    </submittedName>
</protein>
<evidence type="ECO:0000256" key="1">
    <source>
        <dbReference type="SAM" id="Coils"/>
    </source>
</evidence>
<dbReference type="Proteomes" id="UP000887566">
    <property type="component" value="Unplaced"/>
</dbReference>